<proteinExistence type="predicted"/>
<dbReference type="RefSeq" id="WP_209843346.1">
    <property type="nucleotide sequence ID" value="NZ_JAGGJP010000029.1"/>
</dbReference>
<dbReference type="InterPro" id="IPR049809">
    <property type="entry name" value="YehF/YfeS-like_WGR"/>
</dbReference>
<dbReference type="SUPFAM" id="SSF142921">
    <property type="entry name" value="WGR domain-like"/>
    <property type="match status" value="1"/>
</dbReference>
<evidence type="ECO:0000259" key="1">
    <source>
        <dbReference type="PROSITE" id="PS51977"/>
    </source>
</evidence>
<name>A0ABW0SGW1_9RHOB</name>
<dbReference type="Pfam" id="PF05406">
    <property type="entry name" value="WGR"/>
    <property type="match status" value="1"/>
</dbReference>
<dbReference type="CDD" id="cd07996">
    <property type="entry name" value="WGR_MMR_like"/>
    <property type="match status" value="1"/>
</dbReference>
<dbReference type="InterPro" id="IPR036930">
    <property type="entry name" value="WGR_dom_sf"/>
</dbReference>
<reference evidence="3" key="1">
    <citation type="journal article" date="2019" name="Int. J. Syst. Evol. Microbiol.">
        <title>The Global Catalogue of Microorganisms (GCM) 10K type strain sequencing project: providing services to taxonomists for standard genome sequencing and annotation.</title>
        <authorList>
            <consortium name="The Broad Institute Genomics Platform"/>
            <consortium name="The Broad Institute Genome Sequencing Center for Infectious Disease"/>
            <person name="Wu L."/>
            <person name="Ma J."/>
        </authorList>
    </citation>
    <scope>NUCLEOTIDE SEQUENCE [LARGE SCALE GENOMIC DNA]</scope>
    <source>
        <strain evidence="3">KACC 11588</strain>
    </source>
</reference>
<keyword evidence="3" id="KW-1185">Reference proteome</keyword>
<feature type="domain" description="WGR" evidence="1">
    <location>
        <begin position="33"/>
        <end position="112"/>
    </location>
</feature>
<accession>A0ABW0SGW1</accession>
<dbReference type="Proteomes" id="UP001596056">
    <property type="component" value="Unassembled WGS sequence"/>
</dbReference>
<dbReference type="PROSITE" id="PS51977">
    <property type="entry name" value="WGR"/>
    <property type="match status" value="1"/>
</dbReference>
<dbReference type="SMART" id="SM00773">
    <property type="entry name" value="WGR"/>
    <property type="match status" value="1"/>
</dbReference>
<dbReference type="Gene3D" id="2.20.140.10">
    <property type="entry name" value="WGR domain"/>
    <property type="match status" value="1"/>
</dbReference>
<dbReference type="InterPro" id="IPR008893">
    <property type="entry name" value="WGR_domain"/>
</dbReference>
<sequence>MKDRRAQPVQLDLLDWLAAQDACPDAPADRADPGPAPAAPVVLTRVEPACNMRRFYSVALATSLFGEPGVERAWGRIGSPGRRRADWFAEPEAARAELERMAGAKRRRGYQG</sequence>
<evidence type="ECO:0000313" key="2">
    <source>
        <dbReference type="EMBL" id="MFC5568277.1"/>
    </source>
</evidence>
<protein>
    <submittedName>
        <fullName evidence="2">WGR domain-containing protein</fullName>
    </submittedName>
</protein>
<comment type="caution">
    <text evidence="2">The sequence shown here is derived from an EMBL/GenBank/DDBJ whole genome shotgun (WGS) entry which is preliminary data.</text>
</comment>
<evidence type="ECO:0000313" key="3">
    <source>
        <dbReference type="Proteomes" id="UP001596056"/>
    </source>
</evidence>
<dbReference type="EMBL" id="JBHSNA010000033">
    <property type="protein sequence ID" value="MFC5568277.1"/>
    <property type="molecule type" value="Genomic_DNA"/>
</dbReference>
<organism evidence="2 3">
    <name type="scientific">Rubellimicrobium aerolatum</name>
    <dbReference type="NCBI Taxonomy" id="490979"/>
    <lineage>
        <taxon>Bacteria</taxon>
        <taxon>Pseudomonadati</taxon>
        <taxon>Pseudomonadota</taxon>
        <taxon>Alphaproteobacteria</taxon>
        <taxon>Rhodobacterales</taxon>
        <taxon>Roseobacteraceae</taxon>
        <taxon>Rubellimicrobium</taxon>
    </lineage>
</organism>
<gene>
    <name evidence="2" type="ORF">ACFPOC_17880</name>
</gene>